<protein>
    <submittedName>
        <fullName evidence="2">Uncharacterized protein</fullName>
    </submittedName>
</protein>
<dbReference type="AlphaFoldDB" id="E9HL91"/>
<accession>E9HL91</accession>
<keyword evidence="3" id="KW-1185">Reference proteome</keyword>
<feature type="region of interest" description="Disordered" evidence="1">
    <location>
        <begin position="16"/>
        <end position="76"/>
    </location>
</feature>
<proteinExistence type="predicted"/>
<gene>
    <name evidence="2" type="ORF">DAPPUDRAFT_115411</name>
</gene>
<dbReference type="Proteomes" id="UP000000305">
    <property type="component" value="Unassembled WGS sequence"/>
</dbReference>
<dbReference type="HOGENOM" id="CLU_628923_0_0_1"/>
<organism evidence="2 3">
    <name type="scientific">Daphnia pulex</name>
    <name type="common">Water flea</name>
    <dbReference type="NCBI Taxonomy" id="6669"/>
    <lineage>
        <taxon>Eukaryota</taxon>
        <taxon>Metazoa</taxon>
        <taxon>Ecdysozoa</taxon>
        <taxon>Arthropoda</taxon>
        <taxon>Crustacea</taxon>
        <taxon>Branchiopoda</taxon>
        <taxon>Diplostraca</taxon>
        <taxon>Cladocera</taxon>
        <taxon>Anomopoda</taxon>
        <taxon>Daphniidae</taxon>
        <taxon>Daphnia</taxon>
    </lineage>
</organism>
<dbReference type="EMBL" id="GL732677">
    <property type="protein sequence ID" value="EFX67491.1"/>
    <property type="molecule type" value="Genomic_DNA"/>
</dbReference>
<evidence type="ECO:0000313" key="2">
    <source>
        <dbReference type="EMBL" id="EFX67491.1"/>
    </source>
</evidence>
<dbReference type="KEGG" id="dpx:DAPPUDRAFT_115411"/>
<feature type="compositionally biased region" description="Low complexity" evidence="1">
    <location>
        <begin position="20"/>
        <end position="38"/>
    </location>
</feature>
<sequence>MEVSLERYRLAALPAKFREQQQQQQQHQLPQQQQQQQQPISHEDKRLQPRGASCSRSRPTGIAAAAGGASCSRSRPTGIAAAAGGASCSRPRPTGIAAAAGGASCSRSRPTGIAAAAGGASCSRSRPTGIAAAAGGASCSRSRPTGIAAAAGGASSLRPRPTEIAAAAGAAVDGCCSLLLDDDDDEMNDVWLYCTPTRMTASWSCVGYSKSKVKLVRDTVNIETDCGICSNRLRKVESNAEFGGGCSEVDAEFDVRSRNAEFPESVFGCAVRISQRRMFGFQFCISSTGRGLGLDCLDTLVVQEVSFRSSTDEKLVNSSLFLDEEKSFNSVVPAGQDKSTIAITEDPANDLPELSPYQLPVDPVALALNHLPVPNEEQTPIISDHFPPPPPPDGDTAVSNLPRQVMESYLVPVKNESFPQISIDDIRAEIFMKKDI</sequence>
<dbReference type="InParanoid" id="E9HL91"/>
<name>E9HL91_DAPPU</name>
<reference evidence="2 3" key="1">
    <citation type="journal article" date="2011" name="Science">
        <title>The ecoresponsive genome of Daphnia pulex.</title>
        <authorList>
            <person name="Colbourne J.K."/>
            <person name="Pfrender M.E."/>
            <person name="Gilbert D."/>
            <person name="Thomas W.K."/>
            <person name="Tucker A."/>
            <person name="Oakley T.H."/>
            <person name="Tokishita S."/>
            <person name="Aerts A."/>
            <person name="Arnold G.J."/>
            <person name="Basu M.K."/>
            <person name="Bauer D.J."/>
            <person name="Caceres C.E."/>
            <person name="Carmel L."/>
            <person name="Casola C."/>
            <person name="Choi J.H."/>
            <person name="Detter J.C."/>
            <person name="Dong Q."/>
            <person name="Dusheyko S."/>
            <person name="Eads B.D."/>
            <person name="Frohlich T."/>
            <person name="Geiler-Samerotte K.A."/>
            <person name="Gerlach D."/>
            <person name="Hatcher P."/>
            <person name="Jogdeo S."/>
            <person name="Krijgsveld J."/>
            <person name="Kriventseva E.V."/>
            <person name="Kultz D."/>
            <person name="Laforsch C."/>
            <person name="Lindquist E."/>
            <person name="Lopez J."/>
            <person name="Manak J.R."/>
            <person name="Muller J."/>
            <person name="Pangilinan J."/>
            <person name="Patwardhan R.P."/>
            <person name="Pitluck S."/>
            <person name="Pritham E.J."/>
            <person name="Rechtsteiner A."/>
            <person name="Rho M."/>
            <person name="Rogozin I.B."/>
            <person name="Sakarya O."/>
            <person name="Salamov A."/>
            <person name="Schaack S."/>
            <person name="Shapiro H."/>
            <person name="Shiga Y."/>
            <person name="Skalitzky C."/>
            <person name="Smith Z."/>
            <person name="Souvorov A."/>
            <person name="Sung W."/>
            <person name="Tang Z."/>
            <person name="Tsuchiya D."/>
            <person name="Tu H."/>
            <person name="Vos H."/>
            <person name="Wang M."/>
            <person name="Wolf Y.I."/>
            <person name="Yamagata H."/>
            <person name="Yamada T."/>
            <person name="Ye Y."/>
            <person name="Shaw J.R."/>
            <person name="Andrews J."/>
            <person name="Crease T.J."/>
            <person name="Tang H."/>
            <person name="Lucas S.M."/>
            <person name="Robertson H.M."/>
            <person name="Bork P."/>
            <person name="Koonin E.V."/>
            <person name="Zdobnov E.M."/>
            <person name="Grigoriev I.V."/>
            <person name="Lynch M."/>
            <person name="Boore J.L."/>
        </authorList>
    </citation>
    <scope>NUCLEOTIDE SEQUENCE [LARGE SCALE GENOMIC DNA]</scope>
</reference>
<evidence type="ECO:0000313" key="3">
    <source>
        <dbReference type="Proteomes" id="UP000000305"/>
    </source>
</evidence>
<evidence type="ECO:0000256" key="1">
    <source>
        <dbReference type="SAM" id="MobiDB-lite"/>
    </source>
</evidence>